<evidence type="ECO:0000256" key="2">
    <source>
        <dbReference type="ARBA" id="ARBA00022723"/>
    </source>
</evidence>
<keyword evidence="9" id="KW-1185">Reference proteome</keyword>
<dbReference type="Gene3D" id="1.10.760.10">
    <property type="entry name" value="Cytochrome c-like domain"/>
    <property type="match status" value="1"/>
</dbReference>
<evidence type="ECO:0000256" key="3">
    <source>
        <dbReference type="ARBA" id="ARBA00023004"/>
    </source>
</evidence>
<keyword evidence="6" id="KW-0732">Signal</keyword>
<dbReference type="OrthoDB" id="7873796at2"/>
<evidence type="ECO:0000313" key="8">
    <source>
        <dbReference type="EMBL" id="KAA0680074.1"/>
    </source>
</evidence>
<name>A0A9W7NJ17_9PROT</name>
<evidence type="ECO:0000259" key="7">
    <source>
        <dbReference type="PROSITE" id="PS51007"/>
    </source>
</evidence>
<dbReference type="AlphaFoldDB" id="A0A9W7NJ17"/>
<dbReference type="GO" id="GO:0046872">
    <property type="term" value="F:metal ion binding"/>
    <property type="evidence" value="ECO:0007669"/>
    <property type="project" value="UniProtKB-KW"/>
</dbReference>
<dbReference type="GO" id="GO:0020037">
    <property type="term" value="F:heme binding"/>
    <property type="evidence" value="ECO:0007669"/>
    <property type="project" value="InterPro"/>
</dbReference>
<dbReference type="EMBL" id="QOKW01000010">
    <property type="protein sequence ID" value="KAA0680074.1"/>
    <property type="molecule type" value="Genomic_DNA"/>
</dbReference>
<feature type="chain" id="PRO_5040783473" evidence="6">
    <location>
        <begin position="24"/>
        <end position="123"/>
    </location>
</feature>
<keyword evidence="2 4" id="KW-0479">Metal-binding</keyword>
<keyword evidence="3 4" id="KW-0408">Iron</keyword>
<evidence type="ECO:0000256" key="1">
    <source>
        <dbReference type="ARBA" id="ARBA00022617"/>
    </source>
</evidence>
<feature type="signal peptide" evidence="6">
    <location>
        <begin position="1"/>
        <end position="23"/>
    </location>
</feature>
<sequence>MRAAILIVSAATLLLPTATTAQAVPQGAMSDGPGSVGYGRRLAEEICGECHRVTAGKPAKPPPMEEDATAPDLTERMTDPAMTELALRSYLRTSHPLMPNIRLTTDETDDIVAYLMTLKRGAR</sequence>
<dbReference type="InterPro" id="IPR009056">
    <property type="entry name" value="Cyt_c-like_dom"/>
</dbReference>
<evidence type="ECO:0000256" key="4">
    <source>
        <dbReference type="PROSITE-ProRule" id="PRU00433"/>
    </source>
</evidence>
<dbReference type="InterPro" id="IPR036909">
    <property type="entry name" value="Cyt_c-like_dom_sf"/>
</dbReference>
<accession>A0A9W7NJ17</accession>
<keyword evidence="1 4" id="KW-0349">Heme</keyword>
<dbReference type="PROSITE" id="PS51007">
    <property type="entry name" value="CYTC"/>
    <property type="match status" value="1"/>
</dbReference>
<gene>
    <name evidence="8" type="ORF">DS843_14920</name>
</gene>
<evidence type="ECO:0000313" key="9">
    <source>
        <dbReference type="Proteomes" id="UP000480854"/>
    </source>
</evidence>
<dbReference type="Proteomes" id="UP000480854">
    <property type="component" value="Unassembled WGS sequence"/>
</dbReference>
<organism evidence="8 9">
    <name type="scientific">Roseomonas genomospecies 6</name>
    <dbReference type="NCBI Taxonomy" id="214106"/>
    <lineage>
        <taxon>Bacteria</taxon>
        <taxon>Pseudomonadati</taxon>
        <taxon>Pseudomonadota</taxon>
        <taxon>Alphaproteobacteria</taxon>
        <taxon>Acetobacterales</taxon>
        <taxon>Roseomonadaceae</taxon>
        <taxon>Roseomonas</taxon>
    </lineage>
</organism>
<protein>
    <submittedName>
        <fullName evidence="8">Cytochrome c</fullName>
    </submittedName>
</protein>
<evidence type="ECO:0000256" key="5">
    <source>
        <dbReference type="SAM" id="MobiDB-lite"/>
    </source>
</evidence>
<comment type="caution">
    <text evidence="8">The sequence shown here is derived from an EMBL/GenBank/DDBJ whole genome shotgun (WGS) entry which is preliminary data.</text>
</comment>
<dbReference type="RefSeq" id="WP_149469690.1">
    <property type="nucleotide sequence ID" value="NZ_QOKW01000010.1"/>
</dbReference>
<proteinExistence type="predicted"/>
<evidence type="ECO:0000256" key="6">
    <source>
        <dbReference type="SAM" id="SignalP"/>
    </source>
</evidence>
<dbReference type="GO" id="GO:0009055">
    <property type="term" value="F:electron transfer activity"/>
    <property type="evidence" value="ECO:0007669"/>
    <property type="project" value="InterPro"/>
</dbReference>
<reference evidence="8 9" key="1">
    <citation type="submission" date="2018-07" db="EMBL/GenBank/DDBJ databases">
        <title>Genome sequence of Azospirillum sp. ATCC 49961.</title>
        <authorList>
            <person name="Sant'Anna F.H."/>
            <person name="Baldani J.I."/>
            <person name="Zilli J.E."/>
            <person name="Reis V.M."/>
            <person name="Hartmann A."/>
            <person name="Cruz L."/>
            <person name="de Souza E.M."/>
            <person name="de Oliveira Pedrosa F."/>
            <person name="Passaglia L.M.P."/>
        </authorList>
    </citation>
    <scope>NUCLEOTIDE SEQUENCE [LARGE SCALE GENOMIC DNA]</scope>
    <source>
        <strain evidence="8 9">ATCC 49961</strain>
    </source>
</reference>
<dbReference type="SUPFAM" id="SSF46626">
    <property type="entry name" value="Cytochrome c"/>
    <property type="match status" value="1"/>
</dbReference>
<feature type="region of interest" description="Disordered" evidence="5">
    <location>
        <begin position="53"/>
        <end position="76"/>
    </location>
</feature>
<dbReference type="Pfam" id="PF00034">
    <property type="entry name" value="Cytochrom_C"/>
    <property type="match status" value="1"/>
</dbReference>
<feature type="domain" description="Cytochrome c" evidence="7">
    <location>
        <begin position="34"/>
        <end position="119"/>
    </location>
</feature>